<dbReference type="Proteomes" id="UP000092993">
    <property type="component" value="Unassembled WGS sequence"/>
</dbReference>
<evidence type="ECO:0000313" key="1">
    <source>
        <dbReference type="EMBL" id="OBZ79825.1"/>
    </source>
</evidence>
<reference evidence="1 2" key="1">
    <citation type="submission" date="2016-03" db="EMBL/GenBank/DDBJ databases">
        <title>Whole genome sequencing of Grifola frondosa 9006-11.</title>
        <authorList>
            <person name="Min B."/>
            <person name="Park H."/>
            <person name="Kim J.-G."/>
            <person name="Cho H."/>
            <person name="Oh Y.-L."/>
            <person name="Kong W.-S."/>
            <person name="Choi I.-G."/>
        </authorList>
    </citation>
    <scope>NUCLEOTIDE SEQUENCE [LARGE SCALE GENOMIC DNA]</scope>
    <source>
        <strain evidence="1 2">9006-11</strain>
    </source>
</reference>
<dbReference type="AlphaFoldDB" id="A0A1C7MSF6"/>
<name>A0A1C7MSF6_GRIFR</name>
<sequence>MFSNIVKSSCSRQSCLVLNLSRQLNLRGISLSLRKARQWRYTRRSHLSSDIPSDAWKIWALSGSSDASSRDDMTLPSHRL</sequence>
<dbReference type="EMBL" id="LUGG01000001">
    <property type="protein sequence ID" value="OBZ79825.1"/>
    <property type="molecule type" value="Genomic_DNA"/>
</dbReference>
<accession>A0A1C7MSF6</accession>
<comment type="caution">
    <text evidence="1">The sequence shown here is derived from an EMBL/GenBank/DDBJ whole genome shotgun (WGS) entry which is preliminary data.</text>
</comment>
<keyword evidence="2" id="KW-1185">Reference proteome</keyword>
<protein>
    <submittedName>
        <fullName evidence="1">Uncharacterized protein</fullName>
    </submittedName>
</protein>
<proteinExistence type="predicted"/>
<evidence type="ECO:0000313" key="2">
    <source>
        <dbReference type="Proteomes" id="UP000092993"/>
    </source>
</evidence>
<gene>
    <name evidence="1" type="ORF">A0H81_01519</name>
</gene>
<organism evidence="1 2">
    <name type="scientific">Grifola frondosa</name>
    <name type="common">Maitake</name>
    <name type="synonym">Polyporus frondosus</name>
    <dbReference type="NCBI Taxonomy" id="5627"/>
    <lineage>
        <taxon>Eukaryota</taxon>
        <taxon>Fungi</taxon>
        <taxon>Dikarya</taxon>
        <taxon>Basidiomycota</taxon>
        <taxon>Agaricomycotina</taxon>
        <taxon>Agaricomycetes</taxon>
        <taxon>Polyporales</taxon>
        <taxon>Grifolaceae</taxon>
        <taxon>Grifola</taxon>
    </lineage>
</organism>